<evidence type="ECO:0000313" key="3">
    <source>
        <dbReference type="EMBL" id="CAD8363534.1"/>
    </source>
</evidence>
<feature type="compositionally biased region" description="Polar residues" evidence="1">
    <location>
        <begin position="12"/>
        <end position="24"/>
    </location>
</feature>
<feature type="region of interest" description="Disordered" evidence="1">
    <location>
        <begin position="74"/>
        <end position="124"/>
    </location>
</feature>
<feature type="compositionally biased region" description="Basic and acidic residues" evidence="1">
    <location>
        <begin position="80"/>
        <end position="90"/>
    </location>
</feature>
<feature type="compositionally biased region" description="Low complexity" evidence="1">
    <location>
        <begin position="102"/>
        <end position="116"/>
    </location>
</feature>
<name>A0A7S0FJG1_9DINO</name>
<proteinExistence type="predicted"/>
<dbReference type="AlphaFoldDB" id="A0A7S0FJG1"/>
<feature type="transmembrane region" description="Helical" evidence="2">
    <location>
        <begin position="47"/>
        <end position="68"/>
    </location>
</feature>
<protein>
    <submittedName>
        <fullName evidence="3">Uncharacterized protein</fullName>
    </submittedName>
</protein>
<keyword evidence="2" id="KW-0472">Membrane</keyword>
<organism evidence="3">
    <name type="scientific">Pyrodinium bahamense</name>
    <dbReference type="NCBI Taxonomy" id="73915"/>
    <lineage>
        <taxon>Eukaryota</taxon>
        <taxon>Sar</taxon>
        <taxon>Alveolata</taxon>
        <taxon>Dinophyceae</taxon>
        <taxon>Gonyaulacales</taxon>
        <taxon>Pyrocystaceae</taxon>
        <taxon>Pyrodinium</taxon>
    </lineage>
</organism>
<feature type="compositionally biased region" description="Basic residues" evidence="1">
    <location>
        <begin position="1"/>
        <end position="11"/>
    </location>
</feature>
<keyword evidence="2" id="KW-0812">Transmembrane</keyword>
<accession>A0A7S0FJG1</accession>
<evidence type="ECO:0000256" key="2">
    <source>
        <dbReference type="SAM" id="Phobius"/>
    </source>
</evidence>
<feature type="transmembrane region" description="Helical" evidence="2">
    <location>
        <begin position="155"/>
        <end position="179"/>
    </location>
</feature>
<keyword evidence="2" id="KW-1133">Transmembrane helix</keyword>
<sequence length="216" mass="21387">MSQRPSGRHQHMQQVPSHSPSTWSKMAESAASGASVGNELGFALGSLPGICAGAASGVLVGVVAGVLLPHGSGSLGAWWPKEEPKQRSLEEEVDAAQDNQNPGPTAAAAEPAMAVAPPQPSTTGGLTLGGAVSSAVAARAASESGALAGADVGGVFLGMFCAIPGALVGGLLGGAVGLGMDLRELLMSKGTAHRFQEVCRKPWPTPSAAPKPSPGL</sequence>
<gene>
    <name evidence="3" type="ORF">PBAH0796_LOCUS16420</name>
</gene>
<feature type="region of interest" description="Disordered" evidence="1">
    <location>
        <begin position="1"/>
        <end position="26"/>
    </location>
</feature>
<reference evidence="3" key="1">
    <citation type="submission" date="2021-01" db="EMBL/GenBank/DDBJ databases">
        <authorList>
            <person name="Corre E."/>
            <person name="Pelletier E."/>
            <person name="Niang G."/>
            <person name="Scheremetjew M."/>
            <person name="Finn R."/>
            <person name="Kale V."/>
            <person name="Holt S."/>
            <person name="Cochrane G."/>
            <person name="Meng A."/>
            <person name="Brown T."/>
            <person name="Cohen L."/>
        </authorList>
    </citation>
    <scope>NUCLEOTIDE SEQUENCE</scope>
    <source>
        <strain evidence="3">Pbaha01</strain>
    </source>
</reference>
<dbReference type="EMBL" id="HBEG01027088">
    <property type="protein sequence ID" value="CAD8363534.1"/>
    <property type="molecule type" value="Transcribed_RNA"/>
</dbReference>
<evidence type="ECO:0000256" key="1">
    <source>
        <dbReference type="SAM" id="MobiDB-lite"/>
    </source>
</evidence>